<feature type="non-terminal residue" evidence="2">
    <location>
        <position position="1"/>
    </location>
</feature>
<feature type="region of interest" description="Disordered" evidence="1">
    <location>
        <begin position="1"/>
        <end position="22"/>
    </location>
</feature>
<feature type="non-terminal residue" evidence="2">
    <location>
        <position position="75"/>
    </location>
</feature>
<protein>
    <submittedName>
        <fullName evidence="2">Uncharacterized protein</fullName>
    </submittedName>
</protein>
<dbReference type="EMBL" id="CADCTC010000093">
    <property type="protein sequence ID" value="CAA9239493.1"/>
    <property type="molecule type" value="Genomic_DNA"/>
</dbReference>
<evidence type="ECO:0000256" key="1">
    <source>
        <dbReference type="SAM" id="MobiDB-lite"/>
    </source>
</evidence>
<reference evidence="2" key="1">
    <citation type="submission" date="2020-02" db="EMBL/GenBank/DDBJ databases">
        <authorList>
            <person name="Meier V. D."/>
        </authorList>
    </citation>
    <scope>NUCLEOTIDE SEQUENCE</scope>
    <source>
        <strain evidence="2">AVDCRST_MAG77</strain>
    </source>
</reference>
<dbReference type="AlphaFoldDB" id="A0A6J4I3N0"/>
<gene>
    <name evidence="2" type="ORF">AVDCRST_MAG77-1450</name>
</gene>
<name>A0A6J4I3N0_9CHLR</name>
<accession>A0A6J4I3N0</accession>
<proteinExistence type="predicted"/>
<evidence type="ECO:0000313" key="2">
    <source>
        <dbReference type="EMBL" id="CAA9239493.1"/>
    </source>
</evidence>
<organism evidence="2">
    <name type="scientific">uncultured Chloroflexota bacterium</name>
    <dbReference type="NCBI Taxonomy" id="166587"/>
    <lineage>
        <taxon>Bacteria</taxon>
        <taxon>Bacillati</taxon>
        <taxon>Chloroflexota</taxon>
        <taxon>environmental samples</taxon>
    </lineage>
</organism>
<sequence length="75" mass="8015">WAKCSRNHWSHDSPIWPCSSQATQPRSAARSAAATCATAAWCCWRPRPAAGASPPGAARAVRNGCMPRRAGQRVV</sequence>